<dbReference type="PROSITE" id="PS50263">
    <property type="entry name" value="CN_HYDROLASE"/>
    <property type="match status" value="2"/>
</dbReference>
<dbReference type="RefSeq" id="WP_076756143.1">
    <property type="nucleotide sequence ID" value="NZ_CP023018.1"/>
</dbReference>
<feature type="domain" description="CN hydrolase" evidence="2">
    <location>
        <begin position="8"/>
        <end position="245"/>
    </location>
</feature>
<dbReference type="InterPro" id="IPR036526">
    <property type="entry name" value="C-N_Hydrolase_sf"/>
</dbReference>
<reference evidence="3 4" key="1">
    <citation type="submission" date="2017-01" db="EMBL/GenBank/DDBJ databases">
        <authorList>
            <person name="Mah S.A."/>
            <person name="Swanson W.J."/>
            <person name="Moy G.W."/>
            <person name="Vacquier V.D."/>
        </authorList>
    </citation>
    <scope>NUCLEOTIDE SEQUENCE [LARGE SCALE GENOMIC DNA]</scope>
    <source>
        <strain evidence="3 4">M9</strain>
    </source>
</reference>
<evidence type="ECO:0000313" key="3">
    <source>
        <dbReference type="EMBL" id="SIT72877.1"/>
    </source>
</evidence>
<sequence length="560" mass="61619">MIPSQPSFRAAVVQTLASLGDVQENIRLLEHYTLEAKRQGAKLIVFPECMNSGYLFDDIAHARQIAEPLDGPFATAMQRLCREHDLYIASGFTELGENAKIYNSGLFYGPDGQLLLHYQKQFLATHDQNWFDCGIKGNPVVETPLGNIGLLICFDGRIPEIARSIALQGADVVLDMANFFAMDQADLWVPARAMENGIWIVAATKAGVERSIHYPGGSMIVAPDGDVKAYVPKETHGVVSWTIDVAAARDKRWLAGGDRFADRAPETYGCLTKAFENTPLAAILEQPLIPEKATTKLAVVQDHAVVSEGVESALDMVEHAARLGAKLIVTPAFFACPSWLPDAQQARDLASQQSMLLHQAAGIAQRWQTHIVLDTVEEQDGALYHTALLVGPSGQVLSRYRQVHVEPEIRDWCTPGQSWTVTETQVGRVGMMLGYDGRFPESSRELALLGADIIAWPTALREKRERDLLAVPKAEDNRIYLAMANRTDAPFAGGSLVVPPNGFPLWELDQVSPVVTRKGAVIPTFANLALSRQKFMIPRVNMLRNRLVETYESLRSQAAA</sequence>
<name>A0A1R3W6T5_9GAMM</name>
<dbReference type="CDD" id="cd07197">
    <property type="entry name" value="nitrilase"/>
    <property type="match status" value="2"/>
</dbReference>
<protein>
    <submittedName>
        <fullName evidence="3">Predicted amidohydrolase</fullName>
    </submittedName>
</protein>
<dbReference type="Gene3D" id="3.60.110.10">
    <property type="entry name" value="Carbon-nitrogen hydrolase"/>
    <property type="match status" value="2"/>
</dbReference>
<dbReference type="Proteomes" id="UP000223759">
    <property type="component" value="Unassembled WGS sequence"/>
</dbReference>
<proteinExistence type="predicted"/>
<dbReference type="PANTHER" id="PTHR43674:SF2">
    <property type="entry name" value="BETA-UREIDOPROPIONASE"/>
    <property type="match status" value="1"/>
</dbReference>
<dbReference type="OrthoDB" id="9803803at2"/>
<dbReference type="GO" id="GO:0016811">
    <property type="term" value="F:hydrolase activity, acting on carbon-nitrogen (but not peptide) bonds, in linear amides"/>
    <property type="evidence" value="ECO:0007669"/>
    <property type="project" value="TreeGrafter"/>
</dbReference>
<dbReference type="SUPFAM" id="SSF56317">
    <property type="entry name" value="Carbon-nitrogen hydrolase"/>
    <property type="match status" value="2"/>
</dbReference>
<organism evidence="3 4">
    <name type="scientific">Ectothiorhodosinus mongolicus</name>
    <dbReference type="NCBI Taxonomy" id="233100"/>
    <lineage>
        <taxon>Bacteria</taxon>
        <taxon>Pseudomonadati</taxon>
        <taxon>Pseudomonadota</taxon>
        <taxon>Gammaproteobacteria</taxon>
        <taxon>Chromatiales</taxon>
        <taxon>Ectothiorhodospiraceae</taxon>
        <taxon>Ectothiorhodosinus</taxon>
    </lineage>
</organism>
<evidence type="ECO:0000259" key="2">
    <source>
        <dbReference type="PROSITE" id="PS50263"/>
    </source>
</evidence>
<dbReference type="Pfam" id="PF00795">
    <property type="entry name" value="CN_hydrolase"/>
    <property type="match status" value="2"/>
</dbReference>
<keyword evidence="1 3" id="KW-0378">Hydrolase</keyword>
<gene>
    <name evidence="3" type="ORF">SAMN05216526_1754</name>
</gene>
<feature type="domain" description="CN hydrolase" evidence="2">
    <location>
        <begin position="295"/>
        <end position="530"/>
    </location>
</feature>
<dbReference type="STRING" id="233100.SAMN05216526_1754"/>
<dbReference type="InterPro" id="IPR003010">
    <property type="entry name" value="C-N_Hydrolase"/>
</dbReference>
<accession>A0A1R3W6T5</accession>
<dbReference type="PANTHER" id="PTHR43674">
    <property type="entry name" value="NITRILASE C965.09-RELATED"/>
    <property type="match status" value="1"/>
</dbReference>
<keyword evidence="4" id="KW-1185">Reference proteome</keyword>
<dbReference type="AlphaFoldDB" id="A0A1R3W6T5"/>
<evidence type="ECO:0000256" key="1">
    <source>
        <dbReference type="ARBA" id="ARBA00022801"/>
    </source>
</evidence>
<dbReference type="InterPro" id="IPR050345">
    <property type="entry name" value="Aliph_Amidase/BUP"/>
</dbReference>
<dbReference type="EMBL" id="FTPK01000003">
    <property type="protein sequence ID" value="SIT72877.1"/>
    <property type="molecule type" value="Genomic_DNA"/>
</dbReference>
<evidence type="ECO:0000313" key="4">
    <source>
        <dbReference type="Proteomes" id="UP000223759"/>
    </source>
</evidence>